<proteinExistence type="predicted"/>
<evidence type="ECO:0000313" key="2">
    <source>
        <dbReference type="Proteomes" id="UP001143856"/>
    </source>
</evidence>
<sequence length="144" mass="15922">MSHAEMQCASGHRISKHIVGYNRGYPDSQDTSLFGHNIFFSSLTQGPLLVLFVRYIASAATVEGAKLYPEGHENIPVWIKWPNDIHIEEYGTARGRIIGISSTASDLLVQELGNDNRLTDQAHGLGPDGNSIDFFHRLLKSKTS</sequence>
<dbReference type="EMBL" id="JAPDGR010001638">
    <property type="protein sequence ID" value="KAJ2980802.1"/>
    <property type="molecule type" value="Genomic_DNA"/>
</dbReference>
<gene>
    <name evidence="1" type="ORF">NUW58_g6850</name>
</gene>
<accession>A0ACC1NNF5</accession>
<keyword evidence="2" id="KW-1185">Reference proteome</keyword>
<reference evidence="1" key="1">
    <citation type="submission" date="2022-10" db="EMBL/GenBank/DDBJ databases">
        <title>Genome Sequence of Xylaria curta.</title>
        <authorList>
            <person name="Buettner E."/>
        </authorList>
    </citation>
    <scope>NUCLEOTIDE SEQUENCE</scope>
    <source>
        <strain evidence="1">Babe10</strain>
    </source>
</reference>
<protein>
    <submittedName>
        <fullName evidence="1">Uncharacterized protein</fullName>
    </submittedName>
</protein>
<evidence type="ECO:0000313" key="1">
    <source>
        <dbReference type="EMBL" id="KAJ2980802.1"/>
    </source>
</evidence>
<comment type="caution">
    <text evidence="1">The sequence shown here is derived from an EMBL/GenBank/DDBJ whole genome shotgun (WGS) entry which is preliminary data.</text>
</comment>
<dbReference type="Proteomes" id="UP001143856">
    <property type="component" value="Unassembled WGS sequence"/>
</dbReference>
<organism evidence="1 2">
    <name type="scientific">Xylaria curta</name>
    <dbReference type="NCBI Taxonomy" id="42375"/>
    <lineage>
        <taxon>Eukaryota</taxon>
        <taxon>Fungi</taxon>
        <taxon>Dikarya</taxon>
        <taxon>Ascomycota</taxon>
        <taxon>Pezizomycotina</taxon>
        <taxon>Sordariomycetes</taxon>
        <taxon>Xylariomycetidae</taxon>
        <taxon>Xylariales</taxon>
        <taxon>Xylariaceae</taxon>
        <taxon>Xylaria</taxon>
    </lineage>
</organism>
<name>A0ACC1NNF5_9PEZI</name>